<feature type="domain" description="Integrase catalytic" evidence="4">
    <location>
        <begin position="153"/>
        <end position="254"/>
    </location>
</feature>
<dbReference type="InterPro" id="IPR025724">
    <property type="entry name" value="GAG-pre-integrase_dom"/>
</dbReference>
<evidence type="ECO:0000256" key="1">
    <source>
        <dbReference type="ARBA" id="ARBA00022723"/>
    </source>
</evidence>
<dbReference type="EMBL" id="BQNB010014152">
    <property type="protein sequence ID" value="GJT24647.1"/>
    <property type="molecule type" value="Genomic_DNA"/>
</dbReference>
<accession>A0ABQ5CF03</accession>
<sequence length="1468" mass="166233">MTPRAFLMKTGLKPLSTGRPEEPEEEELLMCDKKNNVLFTNTACFVLSPNFKLPDESQVLLKVPRKNNMYSVDMKNIVPKESLTCLVAKATLDESMLWHRRLGHINFKTINKLVKDNLVRGLPAKHLKNDQICVACLKGKQHKASCKSKIQNSITHPLFMLHMDLFGPNFVSSLMNKKYCLVVTDDHSRFTWVFFLASKDETSGILKNFITEIKNLVDKKVKIIRCDNGKYFKNRVMNELCEMKGIQREFSATYYIFAEAVNTACYVQNMVIIVKPHNKTPYELFRGRFPAFSFMRPFGCHVTILNTLDHLGKFDGKSDDGFFVGYSLTSKAFRVYNIRTRKVEENLHIRFLEDKPIVTGDGLKWQFDIDSLTKLINYVPVVAGINSNGFAGSEESKGACHTSNETESSQDYIVMPLWKDGLMFDSPSKNFSDDKPQPSSNAEKKDDEGVSKPSGFSDQEQLESSTPNINTVRSSINTASANFKTGSLNINTVSPTFITTRLNCSQNVSDMFSLGRSATLEATYADLFDKGNDKDTNEHGFISAVYEGKTHEDLHTCLIEAIRLFLAYASFMSFMVYQMDVKSAFLYGTIKEEVYVCQPLGFKDLDYPDKVYKMSSIGELNLFLGLQVKQREDGIFISQDKYVAEILRKFGFTDVRTASTPMDTEKPFLKDLDGDDVDVRLYRSMIGSLMYLTSSIPDIMFAVCACARFQVTPKVSHSHVVKRIFRYLKGQPKLGLWYPGNSPFDLLAYSDSDYAGASLDRKSTTGGYQFLCTLDSESNARLWARHIEYLMLKSNDLPLSRDNTLGSGEDSMKLMALMEHCIKLSELFWQTASASTLENGDMEITATIDGKVKVLFEASIRRYLKLEDSDGISTLPTTEIFEQLALMRFIQIFLNKQKRLLLPHQRTYIAPSLTQKLFSNIKRASKGYTGVDTLMFQTMLVQGQILQGEGSTIPVESHHTPIVAPSTSQPHHSPTLRDFIRQETEVPQLSSPTQTHVADEAASTGVDDRHGGAATTVSGLEVGHGSGNIHKTPTMPRDSSLLRVHTHGSDEGRMQPNELMELVTKLSDRVVVLENDLKQTKKTYGVAFTKLIKKVKTLEKTIKSSKARRRAQFVVSDDEEEDSFNQGRKIAEIDEDPDISLVQQMIHHDAQTQGRQEYDLEPNFEFTAPKEVYTAEPDISTATVPVSTVGAEVSTAAESLVYIRRSAVRRKDKGKAIVEESEPTHTKTKIQQEQERLGFEDAQRLQQQFDKEERQRIANVHIEADEEWDNIQAQIEADEELAHRLQAQEREGYSEADKEKLLHMGSHILQQLRGYSFDEIKDLFEATVKRVNTFTLMESDDTVPKVVAGSSKRSAEEELGEESSKRQKIGEGSEPAEESKDKESDELSQEQLQQLIIIVPEEGMNVEALQTKYPIIDWENFNIDDLVKLWDLVRERFNSTKPTDDKENALWVELKRLFEPDTDDLLEL</sequence>
<dbReference type="Pfam" id="PF13976">
    <property type="entry name" value="gag_pre-integrs"/>
    <property type="match status" value="1"/>
</dbReference>
<keyword evidence="1" id="KW-0479">Metal-binding</keyword>
<feature type="compositionally biased region" description="Polar residues" evidence="3">
    <location>
        <begin position="454"/>
        <end position="470"/>
    </location>
</feature>
<gene>
    <name evidence="5" type="ORF">Tco_0894584</name>
</gene>
<dbReference type="InterPro" id="IPR013103">
    <property type="entry name" value="RVT_2"/>
</dbReference>
<dbReference type="InterPro" id="IPR057670">
    <property type="entry name" value="SH3_retrovirus"/>
</dbReference>
<dbReference type="InterPro" id="IPR001584">
    <property type="entry name" value="Integrase_cat-core"/>
</dbReference>
<reference evidence="5" key="1">
    <citation type="journal article" date="2022" name="Int. J. Mol. Sci.">
        <title>Draft Genome of Tanacetum Coccineum: Genomic Comparison of Closely Related Tanacetum-Family Plants.</title>
        <authorList>
            <person name="Yamashiro T."/>
            <person name="Shiraishi A."/>
            <person name="Nakayama K."/>
            <person name="Satake H."/>
        </authorList>
    </citation>
    <scope>NUCLEOTIDE SEQUENCE</scope>
</reference>
<comment type="caution">
    <text evidence="5">The sequence shown here is derived from an EMBL/GenBank/DDBJ whole genome shotgun (WGS) entry which is preliminary data.</text>
</comment>
<feature type="region of interest" description="Disordered" evidence="3">
    <location>
        <begin position="428"/>
        <end position="470"/>
    </location>
</feature>
<dbReference type="Pfam" id="PF00665">
    <property type="entry name" value="rve"/>
    <property type="match status" value="1"/>
</dbReference>
<evidence type="ECO:0000256" key="3">
    <source>
        <dbReference type="SAM" id="MobiDB-lite"/>
    </source>
</evidence>
<name>A0ABQ5CF03_9ASTR</name>
<organism evidence="5 6">
    <name type="scientific">Tanacetum coccineum</name>
    <dbReference type="NCBI Taxonomy" id="301880"/>
    <lineage>
        <taxon>Eukaryota</taxon>
        <taxon>Viridiplantae</taxon>
        <taxon>Streptophyta</taxon>
        <taxon>Embryophyta</taxon>
        <taxon>Tracheophyta</taxon>
        <taxon>Spermatophyta</taxon>
        <taxon>Magnoliopsida</taxon>
        <taxon>eudicotyledons</taxon>
        <taxon>Gunneridae</taxon>
        <taxon>Pentapetalae</taxon>
        <taxon>asterids</taxon>
        <taxon>campanulids</taxon>
        <taxon>Asterales</taxon>
        <taxon>Asteraceae</taxon>
        <taxon>Asteroideae</taxon>
        <taxon>Anthemideae</taxon>
        <taxon>Anthemidinae</taxon>
        <taxon>Tanacetum</taxon>
    </lineage>
</organism>
<evidence type="ECO:0000259" key="4">
    <source>
        <dbReference type="PROSITE" id="PS50994"/>
    </source>
</evidence>
<proteinExistence type="predicted"/>
<feature type="region of interest" description="Disordered" evidence="3">
    <location>
        <begin position="1017"/>
        <end position="1040"/>
    </location>
</feature>
<dbReference type="Gene3D" id="3.30.420.10">
    <property type="entry name" value="Ribonuclease H-like superfamily/Ribonuclease H"/>
    <property type="match status" value="1"/>
</dbReference>
<dbReference type="SUPFAM" id="SSF53098">
    <property type="entry name" value="Ribonuclease H-like"/>
    <property type="match status" value="1"/>
</dbReference>
<evidence type="ECO:0000313" key="5">
    <source>
        <dbReference type="EMBL" id="GJT24647.1"/>
    </source>
</evidence>
<dbReference type="InterPro" id="IPR039537">
    <property type="entry name" value="Retrotran_Ty1/copia-like"/>
</dbReference>
<feature type="compositionally biased region" description="Basic and acidic residues" evidence="3">
    <location>
        <begin position="431"/>
        <end position="450"/>
    </location>
</feature>
<evidence type="ECO:0000256" key="2">
    <source>
        <dbReference type="ARBA" id="ARBA00022801"/>
    </source>
</evidence>
<evidence type="ECO:0000313" key="6">
    <source>
        <dbReference type="Proteomes" id="UP001151760"/>
    </source>
</evidence>
<dbReference type="Proteomes" id="UP001151760">
    <property type="component" value="Unassembled WGS sequence"/>
</dbReference>
<dbReference type="PANTHER" id="PTHR42648:SF32">
    <property type="entry name" value="RIBONUCLEASE H-LIKE DOMAIN, GAG-PRE-INTEGRASE DOMAIN PROTEIN-RELATED"/>
    <property type="match status" value="1"/>
</dbReference>
<dbReference type="InterPro" id="IPR036397">
    <property type="entry name" value="RNaseH_sf"/>
</dbReference>
<dbReference type="Pfam" id="PF07727">
    <property type="entry name" value="RVT_2"/>
    <property type="match status" value="1"/>
</dbReference>
<feature type="region of interest" description="Disordered" evidence="3">
    <location>
        <begin position="1346"/>
        <end position="1386"/>
    </location>
</feature>
<feature type="region of interest" description="Disordered" evidence="3">
    <location>
        <begin position="1"/>
        <end position="21"/>
    </location>
</feature>
<protein>
    <submittedName>
        <fullName evidence="5">Ribonuclease H-like domain-containing protein</fullName>
    </submittedName>
</protein>
<dbReference type="PROSITE" id="PS50994">
    <property type="entry name" value="INTEGRASE"/>
    <property type="match status" value="1"/>
</dbReference>
<keyword evidence="6" id="KW-1185">Reference proteome</keyword>
<keyword evidence="2" id="KW-0378">Hydrolase</keyword>
<reference evidence="5" key="2">
    <citation type="submission" date="2022-01" db="EMBL/GenBank/DDBJ databases">
        <authorList>
            <person name="Yamashiro T."/>
            <person name="Shiraishi A."/>
            <person name="Satake H."/>
            <person name="Nakayama K."/>
        </authorList>
    </citation>
    <scope>NUCLEOTIDE SEQUENCE</scope>
</reference>
<feature type="compositionally biased region" description="Basic and acidic residues" evidence="3">
    <location>
        <begin position="1362"/>
        <end position="1385"/>
    </location>
</feature>
<dbReference type="InterPro" id="IPR012337">
    <property type="entry name" value="RNaseH-like_sf"/>
</dbReference>
<dbReference type="Pfam" id="PF25597">
    <property type="entry name" value="SH3_retrovirus"/>
    <property type="match status" value="1"/>
</dbReference>
<dbReference type="PANTHER" id="PTHR42648">
    <property type="entry name" value="TRANSPOSASE, PUTATIVE-RELATED"/>
    <property type="match status" value="1"/>
</dbReference>